<feature type="compositionally biased region" description="Basic and acidic residues" evidence="1">
    <location>
        <begin position="192"/>
        <end position="203"/>
    </location>
</feature>
<keyword evidence="3" id="KW-1185">Reference proteome</keyword>
<sequence>MVQMSAPSTPSATVAPEKSDFSERDTKLLVAAMLSLKSGAPEIDITKFVKNGEFKTAKTAQNTWGVLKKKLAALNPAAEGDDEAVDGAPATPVAPKTKAKATPKKRVKKESSEDASGGDANGDDQPSQPKKQKTPRVTAAQKKAEAAAAAASAAGGEALAESTGSPVKKKTPRKAAAKKSAAAVASEDGEKEAEVKAGDKVAETAEEDVAAAATEEDTEEASGDVKMEDE</sequence>
<feature type="region of interest" description="Disordered" evidence="1">
    <location>
        <begin position="1"/>
        <end position="23"/>
    </location>
</feature>
<gene>
    <name evidence="2" type="ORF">TI39_contig4309g00006</name>
</gene>
<evidence type="ECO:0000313" key="2">
    <source>
        <dbReference type="EMBL" id="KJX93483.1"/>
    </source>
</evidence>
<evidence type="ECO:0000313" key="3">
    <source>
        <dbReference type="Proteomes" id="UP000033647"/>
    </source>
</evidence>
<reference evidence="2 3" key="1">
    <citation type="submission" date="2015-03" db="EMBL/GenBank/DDBJ databases">
        <title>RNA-seq based gene annotation and comparative genomics of four Zymoseptoria species reveal species-specific pathogenicity related genes and transposable element activity.</title>
        <authorList>
            <person name="Grandaubert J."/>
            <person name="Bhattacharyya A."/>
            <person name="Stukenbrock E.H."/>
        </authorList>
    </citation>
    <scope>NUCLEOTIDE SEQUENCE [LARGE SCALE GENOMIC DNA]</scope>
    <source>
        <strain evidence="2 3">Zb18110</strain>
    </source>
</reference>
<dbReference type="Proteomes" id="UP000033647">
    <property type="component" value="Unassembled WGS sequence"/>
</dbReference>
<feature type="compositionally biased region" description="Basic residues" evidence="1">
    <location>
        <begin position="97"/>
        <end position="108"/>
    </location>
</feature>
<feature type="compositionally biased region" description="Basic residues" evidence="1">
    <location>
        <begin position="167"/>
        <end position="177"/>
    </location>
</feature>
<protein>
    <submittedName>
        <fullName evidence="2">Uncharacterized protein</fullName>
    </submittedName>
</protein>
<evidence type="ECO:0000256" key="1">
    <source>
        <dbReference type="SAM" id="MobiDB-lite"/>
    </source>
</evidence>
<feature type="compositionally biased region" description="Polar residues" evidence="1">
    <location>
        <begin position="1"/>
        <end position="12"/>
    </location>
</feature>
<accession>A0A0F4G7Y0</accession>
<dbReference type="OrthoDB" id="5403747at2759"/>
<comment type="caution">
    <text evidence="2">The sequence shown here is derived from an EMBL/GenBank/DDBJ whole genome shotgun (WGS) entry which is preliminary data.</text>
</comment>
<proteinExistence type="predicted"/>
<name>A0A0F4G7Y0_9PEZI</name>
<dbReference type="EMBL" id="LAFY01004268">
    <property type="protein sequence ID" value="KJX93483.1"/>
    <property type="molecule type" value="Genomic_DNA"/>
</dbReference>
<feature type="compositionally biased region" description="Low complexity" evidence="1">
    <location>
        <begin position="146"/>
        <end position="162"/>
    </location>
</feature>
<feature type="compositionally biased region" description="Acidic residues" evidence="1">
    <location>
        <begin position="204"/>
        <end position="222"/>
    </location>
</feature>
<feature type="region of interest" description="Disordered" evidence="1">
    <location>
        <begin position="76"/>
        <end position="230"/>
    </location>
</feature>
<feature type="compositionally biased region" description="Low complexity" evidence="1">
    <location>
        <begin position="86"/>
        <end position="96"/>
    </location>
</feature>
<organism evidence="2 3">
    <name type="scientific">Zymoseptoria brevis</name>
    <dbReference type="NCBI Taxonomy" id="1047168"/>
    <lineage>
        <taxon>Eukaryota</taxon>
        <taxon>Fungi</taxon>
        <taxon>Dikarya</taxon>
        <taxon>Ascomycota</taxon>
        <taxon>Pezizomycotina</taxon>
        <taxon>Dothideomycetes</taxon>
        <taxon>Dothideomycetidae</taxon>
        <taxon>Mycosphaerellales</taxon>
        <taxon>Mycosphaerellaceae</taxon>
        <taxon>Zymoseptoria</taxon>
    </lineage>
</organism>
<dbReference type="AlphaFoldDB" id="A0A0F4G7Y0"/>